<dbReference type="STRING" id="1182543.W9X0I4"/>
<feature type="domain" description="Heterokaryon incompatibility" evidence="1">
    <location>
        <begin position="350"/>
        <end position="429"/>
    </location>
</feature>
<dbReference type="AlphaFoldDB" id="W9X0I4"/>
<comment type="caution">
    <text evidence="2">The sequence shown here is derived from an EMBL/GenBank/DDBJ whole genome shotgun (WGS) entry which is preliminary data.</text>
</comment>
<accession>W9X0I4</accession>
<dbReference type="EMBL" id="AMGX01000004">
    <property type="protein sequence ID" value="EXJ73718.1"/>
    <property type="molecule type" value="Genomic_DNA"/>
</dbReference>
<proteinExistence type="predicted"/>
<name>W9X0I4_9EURO</name>
<gene>
    <name evidence="2" type="ORF">A1O5_03480</name>
</gene>
<evidence type="ECO:0000259" key="1">
    <source>
        <dbReference type="Pfam" id="PF06985"/>
    </source>
</evidence>
<dbReference type="PANTHER" id="PTHR39596:SF2">
    <property type="entry name" value="HET DOMAIN PROTEIN (AFU_ORTHOLOGUE AFUA_1G17550)-RELATED"/>
    <property type="match status" value="1"/>
</dbReference>
<organism evidence="2 3">
    <name type="scientific">Cladophialophora psammophila CBS 110553</name>
    <dbReference type="NCBI Taxonomy" id="1182543"/>
    <lineage>
        <taxon>Eukaryota</taxon>
        <taxon>Fungi</taxon>
        <taxon>Dikarya</taxon>
        <taxon>Ascomycota</taxon>
        <taxon>Pezizomycotina</taxon>
        <taxon>Eurotiomycetes</taxon>
        <taxon>Chaetothyriomycetidae</taxon>
        <taxon>Chaetothyriales</taxon>
        <taxon>Herpotrichiellaceae</taxon>
        <taxon>Cladophialophora</taxon>
    </lineage>
</organism>
<dbReference type="InterPro" id="IPR010730">
    <property type="entry name" value="HET"/>
</dbReference>
<reference evidence="2 3" key="1">
    <citation type="submission" date="2013-03" db="EMBL/GenBank/DDBJ databases">
        <title>The Genome Sequence of Cladophialophora psammophila CBS 110553.</title>
        <authorList>
            <consortium name="The Broad Institute Genomics Platform"/>
            <person name="Cuomo C."/>
            <person name="de Hoog S."/>
            <person name="Gorbushina A."/>
            <person name="Walker B."/>
            <person name="Young S.K."/>
            <person name="Zeng Q."/>
            <person name="Gargeya S."/>
            <person name="Fitzgerald M."/>
            <person name="Haas B."/>
            <person name="Abouelleil A."/>
            <person name="Allen A.W."/>
            <person name="Alvarado L."/>
            <person name="Arachchi H.M."/>
            <person name="Berlin A.M."/>
            <person name="Chapman S.B."/>
            <person name="Gainer-Dewar J."/>
            <person name="Goldberg J."/>
            <person name="Griggs A."/>
            <person name="Gujja S."/>
            <person name="Hansen M."/>
            <person name="Howarth C."/>
            <person name="Imamovic A."/>
            <person name="Ireland A."/>
            <person name="Larimer J."/>
            <person name="McCowan C."/>
            <person name="Murphy C."/>
            <person name="Pearson M."/>
            <person name="Poon T.W."/>
            <person name="Priest M."/>
            <person name="Roberts A."/>
            <person name="Saif S."/>
            <person name="Shea T."/>
            <person name="Sisk P."/>
            <person name="Sykes S."/>
            <person name="Wortman J."/>
            <person name="Nusbaum C."/>
            <person name="Birren B."/>
        </authorList>
    </citation>
    <scope>NUCLEOTIDE SEQUENCE [LARGE SCALE GENOMIC DNA]</scope>
    <source>
        <strain evidence="2 3">CBS 110553</strain>
    </source>
</reference>
<protein>
    <recommendedName>
        <fullName evidence="1">Heterokaryon incompatibility domain-containing protein</fullName>
    </recommendedName>
</protein>
<dbReference type="Proteomes" id="UP000019471">
    <property type="component" value="Unassembled WGS sequence"/>
</dbReference>
<dbReference type="OrthoDB" id="2426273at2759"/>
<dbReference type="PANTHER" id="PTHR39596">
    <property type="match status" value="1"/>
</dbReference>
<dbReference type="Pfam" id="PF06985">
    <property type="entry name" value="HET"/>
    <property type="match status" value="1"/>
</dbReference>
<dbReference type="eggNOG" id="ENOG502SQ4R">
    <property type="taxonomic scope" value="Eukaryota"/>
</dbReference>
<dbReference type="HOGENOM" id="CLU_009388_3_0_1"/>
<evidence type="ECO:0000313" key="3">
    <source>
        <dbReference type="Proteomes" id="UP000019471"/>
    </source>
</evidence>
<keyword evidence="3" id="KW-1185">Reference proteome</keyword>
<evidence type="ECO:0000313" key="2">
    <source>
        <dbReference type="EMBL" id="EXJ73718.1"/>
    </source>
</evidence>
<dbReference type="GeneID" id="19188208"/>
<sequence length="780" mass="88541">MDILPLPDGVESHWLVPDLGGPDFDNQGFLGYDERQGWNVDALLRGKITAARKDWENYYTSVSQENDRFVHMSNTREVILLCAGSFLQTWIFFGIWQEALSRPVSRQEGSVEGSGTNAVGHNLSASNRYVTAGALFREFMARRNELKNNSKWADQFDRCLQEAKWILQKLDRNSDKATMQFLPLSVCLALSTLVETLDRYRRLWLDDTEDVLANSQISVPCQLLERKLISEDGWCPSIVHRVGSRLGLEGLYFASLLPSLKDGFDHENCTTRFACLASNVDVGNYQTRHVSEHCDCKRHECDHMQPECACQHQAMPNSDLVAAFENEQFPLVGFQDEKINIVPFKPGLRYVAISHVWSDGRGNPRQNSLPMCQLRSIQHYVATLTTNQGSHFWIDTLCVPVEEPLRHLAILRMAKVYSAASQVLVLSEELLSHNLPSSPDQVLFSIFCCKWMLRLWTMQEATLAEDLRFQFADTIVPYTPREHVLTVMASDAAAGLVSQLLGLYAAISIDQAKLSLQTVKHEKYPFLTFLTTLQFRSTSRPMDVTVCASILLGSGLSAVLEAQDDVKMQTLWANQEKLPASVLWMLGPRLKVDGFRWAPGDLLHPGTRLLTPSEDYPPAQPTPDGLLVSGIDAILLKDVPIPTVEKTHLRFRLPNSSQRYVVFKDQDHDKWADMMSFWNGNCVLFLAEHPTRRSETFAALTMPMVDLSNKECSEDERHPVSARYLAGLIVCTEEYWYERLMPQGTNDFYQAKSFLNSKGMDFVDIQESMLVETSRRWCIF</sequence>
<dbReference type="RefSeq" id="XP_007742281.1">
    <property type="nucleotide sequence ID" value="XM_007744091.1"/>
</dbReference>